<dbReference type="GO" id="GO:0030660">
    <property type="term" value="C:Golgi-associated vesicle membrane"/>
    <property type="evidence" value="ECO:0007669"/>
    <property type="project" value="TreeGrafter"/>
</dbReference>
<evidence type="ECO:0000256" key="7">
    <source>
        <dbReference type="ARBA" id="ARBA00023136"/>
    </source>
</evidence>
<feature type="transmembrane region" description="Helical" evidence="9">
    <location>
        <begin position="236"/>
        <end position="254"/>
    </location>
</feature>
<comment type="similarity">
    <text evidence="2">Belongs to the peptidase A22B family.</text>
</comment>
<keyword evidence="3 9" id="KW-0812">Transmembrane</keyword>
<keyword evidence="6 9" id="KW-1133">Transmembrane helix</keyword>
<keyword evidence="7 9" id="KW-0472">Membrane</keyword>
<comment type="subcellular location">
    <subcellularLocation>
        <location evidence="1">Endosome membrane</location>
        <topology evidence="1">Multi-pass membrane protein</topology>
    </subcellularLocation>
</comment>
<evidence type="ECO:0000256" key="2">
    <source>
        <dbReference type="ARBA" id="ARBA00006859"/>
    </source>
</evidence>
<feature type="compositionally biased region" description="Basic and acidic residues" evidence="8">
    <location>
        <begin position="515"/>
        <end position="529"/>
    </location>
</feature>
<dbReference type="GO" id="GO:0033619">
    <property type="term" value="P:membrane protein proteolysis"/>
    <property type="evidence" value="ECO:0007669"/>
    <property type="project" value="TreeGrafter"/>
</dbReference>
<evidence type="ECO:0000256" key="8">
    <source>
        <dbReference type="SAM" id="MobiDB-lite"/>
    </source>
</evidence>
<keyword evidence="12" id="KW-1185">Reference proteome</keyword>
<dbReference type="Pfam" id="PF02225">
    <property type="entry name" value="PA"/>
    <property type="match status" value="1"/>
</dbReference>
<dbReference type="PANTHER" id="PTHR12174">
    <property type="entry name" value="SIGNAL PEPTIDE PEPTIDASE"/>
    <property type="match status" value="1"/>
</dbReference>
<evidence type="ECO:0000256" key="6">
    <source>
        <dbReference type="ARBA" id="ARBA00022989"/>
    </source>
</evidence>
<feature type="transmembrane region" description="Helical" evidence="9">
    <location>
        <begin position="303"/>
        <end position="322"/>
    </location>
</feature>
<organism evidence="12 13">
    <name type="scientific">Crassostrea virginica</name>
    <name type="common">Eastern oyster</name>
    <dbReference type="NCBI Taxonomy" id="6565"/>
    <lineage>
        <taxon>Eukaryota</taxon>
        <taxon>Metazoa</taxon>
        <taxon>Spiralia</taxon>
        <taxon>Lophotrochozoa</taxon>
        <taxon>Mollusca</taxon>
        <taxon>Bivalvia</taxon>
        <taxon>Autobranchia</taxon>
        <taxon>Pteriomorphia</taxon>
        <taxon>Ostreida</taxon>
        <taxon>Ostreoidea</taxon>
        <taxon>Ostreidae</taxon>
        <taxon>Crassostrea</taxon>
    </lineage>
</organism>
<protein>
    <submittedName>
        <fullName evidence="13">Signal peptide peptidase-like 2B</fullName>
    </submittedName>
</protein>
<gene>
    <name evidence="13" type="primary">LOC111110841</name>
</gene>
<keyword evidence="10" id="KW-0732">Signal</keyword>
<dbReference type="AlphaFoldDB" id="A0A8B8BIS5"/>
<dbReference type="PANTHER" id="PTHR12174:SF103">
    <property type="entry name" value="INTRAMEMBRANE PROTEASE (IMPAS) FAMILY"/>
    <property type="match status" value="1"/>
</dbReference>
<dbReference type="GO" id="GO:0042500">
    <property type="term" value="F:aspartic endopeptidase activity, intramembrane cleaving"/>
    <property type="evidence" value="ECO:0007669"/>
    <property type="project" value="InterPro"/>
</dbReference>
<dbReference type="InterPro" id="IPR046450">
    <property type="entry name" value="PA_dom_sf"/>
</dbReference>
<dbReference type="SUPFAM" id="SSF52025">
    <property type="entry name" value="PA domain"/>
    <property type="match status" value="1"/>
</dbReference>
<dbReference type="Pfam" id="PF04258">
    <property type="entry name" value="Peptidase_A22B"/>
    <property type="match status" value="1"/>
</dbReference>
<dbReference type="Gene3D" id="3.50.30.30">
    <property type="match status" value="1"/>
</dbReference>
<name>A0A8B8BIS5_CRAVI</name>
<evidence type="ECO:0000313" key="13">
    <source>
        <dbReference type="RefSeq" id="XP_022303183.1"/>
    </source>
</evidence>
<feature type="transmembrane region" description="Helical" evidence="9">
    <location>
        <begin position="455"/>
        <end position="478"/>
    </location>
</feature>
<keyword evidence="4" id="KW-0967">Endosome</keyword>
<dbReference type="RefSeq" id="XP_022303183.1">
    <property type="nucleotide sequence ID" value="XM_022447475.1"/>
</dbReference>
<feature type="transmembrane region" description="Helical" evidence="9">
    <location>
        <begin position="484"/>
        <end position="502"/>
    </location>
</feature>
<dbReference type="KEGG" id="cvn:111110841"/>
<feature type="transmembrane region" description="Helical" evidence="9">
    <location>
        <begin position="357"/>
        <end position="377"/>
    </location>
</feature>
<feature type="transmembrane region" description="Helical" evidence="9">
    <location>
        <begin position="177"/>
        <end position="197"/>
    </location>
</feature>
<evidence type="ECO:0000256" key="9">
    <source>
        <dbReference type="SAM" id="Phobius"/>
    </source>
</evidence>
<dbReference type="GeneID" id="111110841"/>
<dbReference type="Proteomes" id="UP000694844">
    <property type="component" value="Chromosome 9"/>
</dbReference>
<feature type="domain" description="PA" evidence="11">
    <location>
        <begin position="73"/>
        <end position="150"/>
    </location>
</feature>
<feature type="transmembrane region" description="Helical" evidence="9">
    <location>
        <begin position="260"/>
        <end position="282"/>
    </location>
</feature>
<evidence type="ECO:0000256" key="3">
    <source>
        <dbReference type="ARBA" id="ARBA00022692"/>
    </source>
</evidence>
<keyword evidence="5" id="KW-0378">Hydrolase</keyword>
<dbReference type="GO" id="GO:0098553">
    <property type="term" value="C:lumenal side of endoplasmic reticulum membrane"/>
    <property type="evidence" value="ECO:0007669"/>
    <property type="project" value="TreeGrafter"/>
</dbReference>
<evidence type="ECO:0000256" key="4">
    <source>
        <dbReference type="ARBA" id="ARBA00022753"/>
    </source>
</evidence>
<dbReference type="OrthoDB" id="29661at2759"/>
<evidence type="ECO:0000256" key="1">
    <source>
        <dbReference type="ARBA" id="ARBA00004337"/>
    </source>
</evidence>
<feature type="chain" id="PRO_5034537012" evidence="10">
    <location>
        <begin position="25"/>
        <end position="564"/>
    </location>
</feature>
<reference evidence="13" key="1">
    <citation type="submission" date="2025-08" db="UniProtKB">
        <authorList>
            <consortium name="RefSeq"/>
        </authorList>
    </citation>
    <scope>IDENTIFICATION</scope>
    <source>
        <tissue evidence="13">Whole sample</tissue>
    </source>
</reference>
<accession>A0A8B8BIS5</accession>
<evidence type="ECO:0000259" key="11">
    <source>
        <dbReference type="Pfam" id="PF02225"/>
    </source>
</evidence>
<dbReference type="InterPro" id="IPR006639">
    <property type="entry name" value="Preselin/SPP"/>
</dbReference>
<feature type="transmembrane region" description="Helical" evidence="9">
    <location>
        <begin position="423"/>
        <end position="443"/>
    </location>
</feature>
<evidence type="ECO:0000256" key="10">
    <source>
        <dbReference type="SAM" id="SignalP"/>
    </source>
</evidence>
<evidence type="ECO:0000313" key="12">
    <source>
        <dbReference type="Proteomes" id="UP000694844"/>
    </source>
</evidence>
<proteinExistence type="inferred from homology"/>
<dbReference type="InterPro" id="IPR003137">
    <property type="entry name" value="PA_domain"/>
</dbReference>
<dbReference type="InterPro" id="IPR007369">
    <property type="entry name" value="Peptidase_A22B_SPP"/>
</dbReference>
<feature type="signal peptide" evidence="10">
    <location>
        <begin position="1"/>
        <end position="24"/>
    </location>
</feature>
<feature type="compositionally biased region" description="Low complexity" evidence="8">
    <location>
        <begin position="547"/>
        <end position="558"/>
    </location>
</feature>
<evidence type="ECO:0000256" key="5">
    <source>
        <dbReference type="ARBA" id="ARBA00022801"/>
    </source>
</evidence>
<feature type="region of interest" description="Disordered" evidence="8">
    <location>
        <begin position="515"/>
        <end position="564"/>
    </location>
</feature>
<dbReference type="GO" id="GO:0010008">
    <property type="term" value="C:endosome membrane"/>
    <property type="evidence" value="ECO:0007669"/>
    <property type="project" value="UniProtKB-SubCell"/>
</dbReference>
<feature type="region of interest" description="Disordered" evidence="8">
    <location>
        <begin position="203"/>
        <end position="225"/>
    </location>
</feature>
<dbReference type="SMART" id="SM00730">
    <property type="entry name" value="PSN"/>
    <property type="match status" value="1"/>
</dbReference>
<sequence>MERKSLGLLLFLVLWCSNTDKVSGDGTGVIYARANSSVEDWGDHFCISYDPQFQSLPQEVSQAKVYGLIDFSEDHGCFNSTAYTNDSSVGNKMVAVARGSCSFSEKAMMAQKYGAAGILIVSAEKVHPRANQTSDYNTVHVIVASIKQSDYSDVLREGRSVQVILVAPSVSRLDPCIAVIFLLAMFCITVGGYWAGVTSASGAKKTKSKDSSKQSNKYEVNDGDDDEGDEISVPMIIVFFILVCTFLVLLYFFYEYLVYVVIAMFCLAGALGLYYCVDPLWSRIPWTSRVPANRIPFLRQQPFWRDILLVLLCLGVGVFWGVQRNESYAWVIQDILGAAFCVNMLKTVRMPNLKICVILMVLLFFYDIFFVFITPYFTSSGESIMVKVATGGSSASGSSPGEQIPMVFKVPRLGGSPLNVCSLPYSLLGFGDIVIPGLLVSYNHRFDVRTGGKRVYFIATVIAYGLGLIVTFCALYLMEMGQPALLYLVPFTLVTTFVIGCIRGEARSLWSGFSKKDTSKKKENAKCEEASPTGVSTGTAKSDDQKSNSSSSSAGSESRLLINK</sequence>
<dbReference type="GO" id="GO:0098554">
    <property type="term" value="C:cytoplasmic side of endoplasmic reticulum membrane"/>
    <property type="evidence" value="ECO:0007669"/>
    <property type="project" value="TreeGrafter"/>
</dbReference>
<dbReference type="GO" id="GO:0005765">
    <property type="term" value="C:lysosomal membrane"/>
    <property type="evidence" value="ECO:0007669"/>
    <property type="project" value="TreeGrafter"/>
</dbReference>